<protein>
    <submittedName>
        <fullName evidence="1">Uncharacterized protein</fullName>
    </submittedName>
</protein>
<name>A0A9P6MEF8_9FUNG</name>
<keyword evidence="2" id="KW-1185">Reference proteome</keyword>
<accession>A0A9P6MEF8</accession>
<sequence>MESLPLLEILHIEIQNAAFSDIHLMGTIFRQPWICLPLKEFHLDHIKITLPQQDEIFDSPPSSFMIPFSSYVGFGWYVPQETLINDHHAAKQRNEFTKRLFEHVQGMPQLKSVCLNTA</sequence>
<proteinExistence type="predicted"/>
<dbReference type="EMBL" id="JAAAID010003945">
    <property type="protein sequence ID" value="KAF9994991.1"/>
    <property type="molecule type" value="Genomic_DNA"/>
</dbReference>
<organism evidence="1 2">
    <name type="scientific">Entomortierella chlamydospora</name>
    <dbReference type="NCBI Taxonomy" id="101097"/>
    <lineage>
        <taxon>Eukaryota</taxon>
        <taxon>Fungi</taxon>
        <taxon>Fungi incertae sedis</taxon>
        <taxon>Mucoromycota</taxon>
        <taxon>Mortierellomycotina</taxon>
        <taxon>Mortierellomycetes</taxon>
        <taxon>Mortierellales</taxon>
        <taxon>Mortierellaceae</taxon>
        <taxon>Entomortierella</taxon>
    </lineage>
</organism>
<dbReference type="AlphaFoldDB" id="A0A9P6MEF8"/>
<dbReference type="Proteomes" id="UP000703661">
    <property type="component" value="Unassembled WGS sequence"/>
</dbReference>
<evidence type="ECO:0000313" key="2">
    <source>
        <dbReference type="Proteomes" id="UP000703661"/>
    </source>
</evidence>
<evidence type="ECO:0000313" key="1">
    <source>
        <dbReference type="EMBL" id="KAF9994991.1"/>
    </source>
</evidence>
<reference evidence="1" key="1">
    <citation type="journal article" date="2020" name="Fungal Divers.">
        <title>Resolving the Mortierellaceae phylogeny through synthesis of multi-gene phylogenetics and phylogenomics.</title>
        <authorList>
            <person name="Vandepol N."/>
            <person name="Liber J."/>
            <person name="Desiro A."/>
            <person name="Na H."/>
            <person name="Kennedy M."/>
            <person name="Barry K."/>
            <person name="Grigoriev I.V."/>
            <person name="Miller A.N."/>
            <person name="O'Donnell K."/>
            <person name="Stajich J.E."/>
            <person name="Bonito G."/>
        </authorList>
    </citation>
    <scope>NUCLEOTIDE SEQUENCE</scope>
    <source>
        <strain evidence="1">NRRL 2769</strain>
    </source>
</reference>
<comment type="caution">
    <text evidence="1">The sequence shown here is derived from an EMBL/GenBank/DDBJ whole genome shotgun (WGS) entry which is preliminary data.</text>
</comment>
<gene>
    <name evidence="1" type="ORF">BGZ80_007634</name>
</gene>
<feature type="non-terminal residue" evidence="1">
    <location>
        <position position="118"/>
    </location>
</feature>